<dbReference type="Pfam" id="PF04542">
    <property type="entry name" value="Sigma70_r2"/>
    <property type="match status" value="1"/>
</dbReference>
<dbReference type="NCBIfam" id="TIGR02937">
    <property type="entry name" value="sigma70-ECF"/>
    <property type="match status" value="1"/>
</dbReference>
<organism evidence="9">
    <name type="scientific">Leptospira borgpetersenii serovar Ballum</name>
    <dbReference type="NCBI Taxonomy" id="280505"/>
    <lineage>
        <taxon>Bacteria</taxon>
        <taxon>Pseudomonadati</taxon>
        <taxon>Spirochaetota</taxon>
        <taxon>Spirochaetia</taxon>
        <taxon>Leptospirales</taxon>
        <taxon>Leptospiraceae</taxon>
        <taxon>Leptospira</taxon>
    </lineage>
</organism>
<dbReference type="PATRIC" id="fig|280505.15.peg.4190"/>
<evidence type="ECO:0000256" key="5">
    <source>
        <dbReference type="ARBA" id="ARBA00023163"/>
    </source>
</evidence>
<keyword evidence="5" id="KW-0804">Transcription</keyword>
<dbReference type="InterPro" id="IPR013324">
    <property type="entry name" value="RNA_pol_sigma_r3/r4-like"/>
</dbReference>
<keyword evidence="4" id="KW-0238">DNA-binding</keyword>
<dbReference type="GO" id="GO:0006352">
    <property type="term" value="P:DNA-templated transcription initiation"/>
    <property type="evidence" value="ECO:0007669"/>
    <property type="project" value="InterPro"/>
</dbReference>
<accession>A0A0S2IXY3</accession>
<evidence type="ECO:0000259" key="6">
    <source>
        <dbReference type="Pfam" id="PF04542"/>
    </source>
</evidence>
<reference evidence="9 10" key="1">
    <citation type="journal article" date="2015" name="PLoS Negl. Trop. Dis.">
        <title>Distribution of Plasmids in Distinct Leptospira Pathogenic Species.</title>
        <authorList>
            <person name="Wang Y."/>
            <person name="Zhuang X."/>
            <person name="Zhong Y."/>
            <person name="Zhang C."/>
            <person name="Zhang Y."/>
            <person name="Zeng L."/>
            <person name="Zhu Y."/>
            <person name="He P."/>
            <person name="Dong K."/>
            <person name="Pal U."/>
            <person name="Guo X."/>
            <person name="Qin J."/>
        </authorList>
    </citation>
    <scope>NUCLEOTIDE SEQUENCE [LARGE SCALE GENOMIC DNA]</scope>
    <source>
        <strain evidence="9 10">56604</strain>
    </source>
</reference>
<evidence type="ECO:0000313" key="8">
    <source>
        <dbReference type="EMBL" id="ALO28414.1"/>
    </source>
</evidence>
<dbReference type="SUPFAM" id="SSF88659">
    <property type="entry name" value="Sigma3 and sigma4 domains of RNA polymerase sigma factors"/>
    <property type="match status" value="1"/>
</dbReference>
<dbReference type="Gene3D" id="1.10.10.10">
    <property type="entry name" value="Winged helix-like DNA-binding domain superfamily/Winged helix DNA-binding domain"/>
    <property type="match status" value="1"/>
</dbReference>
<dbReference type="GO" id="GO:0003677">
    <property type="term" value="F:DNA binding"/>
    <property type="evidence" value="ECO:0007669"/>
    <property type="project" value="UniProtKB-KW"/>
</dbReference>
<dbReference type="Proteomes" id="UP000058857">
    <property type="component" value="Chromosome 2"/>
</dbReference>
<protein>
    <submittedName>
        <fullName evidence="9">ECF sigma factor</fullName>
    </submittedName>
</protein>
<evidence type="ECO:0000256" key="3">
    <source>
        <dbReference type="ARBA" id="ARBA00023082"/>
    </source>
</evidence>
<sequence length="225" mass="26578">MKFKSNKIIELSFEKKLDSEKKNEVVLLTHNRRQKRPRNLLEIGFPIFNLVPMTSRKDFMDALYREYSGRIFDFLYKYSSGNPEVAMDLMQDTFLNFFRKYSDSNVDREQAIRLLYTIARNRSINYSQKFSTVKENGNSEMEDFQEQKLSFVRKAELKDLEERLLICLDELEEDEKYALILRFMEDYSLATIAEIMNISVSTVSRLIVKATAKVTEIAEKKNLKP</sequence>
<evidence type="ECO:0000259" key="7">
    <source>
        <dbReference type="Pfam" id="PF04545"/>
    </source>
</evidence>
<dbReference type="InterPro" id="IPR014284">
    <property type="entry name" value="RNA_pol_sigma-70_dom"/>
</dbReference>
<dbReference type="CDD" id="cd06171">
    <property type="entry name" value="Sigma70_r4"/>
    <property type="match status" value="1"/>
</dbReference>
<dbReference type="Pfam" id="PF04545">
    <property type="entry name" value="Sigma70_r4"/>
    <property type="match status" value="1"/>
</dbReference>
<comment type="similarity">
    <text evidence="1">Belongs to the sigma-70 factor family. ECF subfamily.</text>
</comment>
<dbReference type="SUPFAM" id="SSF88946">
    <property type="entry name" value="Sigma2 domain of RNA polymerase sigma factors"/>
    <property type="match status" value="1"/>
</dbReference>
<name>A0A0S2IXY3_LEPBO</name>
<dbReference type="EMBL" id="CP012030">
    <property type="protein sequence ID" value="ALO28459.1"/>
    <property type="molecule type" value="Genomic_DNA"/>
</dbReference>
<dbReference type="Gene3D" id="1.10.1740.10">
    <property type="match status" value="1"/>
</dbReference>
<feature type="domain" description="RNA polymerase sigma-70 region 4" evidence="7">
    <location>
        <begin position="167"/>
        <end position="214"/>
    </location>
</feature>
<dbReference type="InterPro" id="IPR013325">
    <property type="entry name" value="RNA_pol_sigma_r2"/>
</dbReference>
<dbReference type="InterPro" id="IPR007630">
    <property type="entry name" value="RNA_pol_sigma70_r4"/>
</dbReference>
<evidence type="ECO:0000256" key="1">
    <source>
        <dbReference type="ARBA" id="ARBA00010641"/>
    </source>
</evidence>
<evidence type="ECO:0000256" key="4">
    <source>
        <dbReference type="ARBA" id="ARBA00023125"/>
    </source>
</evidence>
<dbReference type="PANTHER" id="PTHR43133">
    <property type="entry name" value="RNA POLYMERASE ECF-TYPE SIGMA FACTO"/>
    <property type="match status" value="1"/>
</dbReference>
<feature type="domain" description="RNA polymerase sigma-70 region 2" evidence="6">
    <location>
        <begin position="63"/>
        <end position="126"/>
    </location>
</feature>
<evidence type="ECO:0000313" key="10">
    <source>
        <dbReference type="Proteomes" id="UP000058857"/>
    </source>
</evidence>
<evidence type="ECO:0000256" key="2">
    <source>
        <dbReference type="ARBA" id="ARBA00023015"/>
    </source>
</evidence>
<keyword evidence="2" id="KW-0805">Transcription regulation</keyword>
<dbReference type="AlphaFoldDB" id="A0A0S2IXY3"/>
<dbReference type="InterPro" id="IPR036388">
    <property type="entry name" value="WH-like_DNA-bd_sf"/>
</dbReference>
<dbReference type="InterPro" id="IPR039425">
    <property type="entry name" value="RNA_pol_sigma-70-like"/>
</dbReference>
<keyword evidence="3" id="KW-0731">Sigma factor</keyword>
<dbReference type="GO" id="GO:0016987">
    <property type="term" value="F:sigma factor activity"/>
    <property type="evidence" value="ECO:0007669"/>
    <property type="project" value="UniProtKB-KW"/>
</dbReference>
<dbReference type="PANTHER" id="PTHR43133:SF8">
    <property type="entry name" value="RNA POLYMERASE SIGMA FACTOR HI_1459-RELATED"/>
    <property type="match status" value="1"/>
</dbReference>
<dbReference type="EMBL" id="CP012030">
    <property type="protein sequence ID" value="ALO28414.1"/>
    <property type="molecule type" value="Genomic_DNA"/>
</dbReference>
<gene>
    <name evidence="8" type="ORF">LBBP_04300</name>
    <name evidence="9" type="ORF">LBBP_04348</name>
</gene>
<proteinExistence type="inferred from homology"/>
<evidence type="ECO:0000313" key="9">
    <source>
        <dbReference type="EMBL" id="ALO28459.1"/>
    </source>
</evidence>
<dbReference type="InterPro" id="IPR007627">
    <property type="entry name" value="RNA_pol_sigma70_r2"/>
</dbReference>